<dbReference type="PANTHER" id="PTHR43343:SF3">
    <property type="entry name" value="PROTEASE DO-LIKE 8, CHLOROPLASTIC"/>
    <property type="match status" value="1"/>
</dbReference>
<feature type="compositionally biased region" description="Pro residues" evidence="3">
    <location>
        <begin position="23"/>
        <end position="35"/>
    </location>
</feature>
<keyword evidence="2" id="KW-0378">Hydrolase</keyword>
<keyword evidence="4" id="KW-1133">Transmembrane helix</keyword>
<keyword evidence="6" id="KW-1185">Reference proteome</keyword>
<dbReference type="Proteomes" id="UP000248544">
    <property type="component" value="Unassembled WGS sequence"/>
</dbReference>
<feature type="compositionally biased region" description="Polar residues" evidence="3">
    <location>
        <begin position="223"/>
        <end position="235"/>
    </location>
</feature>
<evidence type="ECO:0000313" key="5">
    <source>
        <dbReference type="EMBL" id="PZG49071.1"/>
    </source>
</evidence>
<dbReference type="InterPro" id="IPR001940">
    <property type="entry name" value="Peptidase_S1C"/>
</dbReference>
<dbReference type="InterPro" id="IPR051201">
    <property type="entry name" value="Chloro_Bact_Ser_Proteases"/>
</dbReference>
<evidence type="ECO:0000256" key="2">
    <source>
        <dbReference type="ARBA" id="ARBA00022801"/>
    </source>
</evidence>
<evidence type="ECO:0000256" key="3">
    <source>
        <dbReference type="SAM" id="MobiDB-lite"/>
    </source>
</evidence>
<organism evidence="5 6">
    <name type="scientific">Spongiactinospora gelatinilytica</name>
    <dbReference type="NCBI Taxonomy" id="2666298"/>
    <lineage>
        <taxon>Bacteria</taxon>
        <taxon>Bacillati</taxon>
        <taxon>Actinomycetota</taxon>
        <taxon>Actinomycetes</taxon>
        <taxon>Streptosporangiales</taxon>
        <taxon>Streptosporangiaceae</taxon>
        <taxon>Spongiactinospora</taxon>
    </lineage>
</organism>
<dbReference type="PRINTS" id="PR00834">
    <property type="entry name" value="PROTEASES2C"/>
</dbReference>
<dbReference type="GO" id="GO:0004252">
    <property type="term" value="F:serine-type endopeptidase activity"/>
    <property type="evidence" value="ECO:0007669"/>
    <property type="project" value="InterPro"/>
</dbReference>
<dbReference type="Gene3D" id="2.40.10.120">
    <property type="match status" value="1"/>
</dbReference>
<dbReference type="GO" id="GO:0006508">
    <property type="term" value="P:proteolysis"/>
    <property type="evidence" value="ECO:0007669"/>
    <property type="project" value="UniProtKB-KW"/>
</dbReference>
<dbReference type="RefSeq" id="WP_111167235.1">
    <property type="nucleotide sequence ID" value="NZ_POUA01000070.1"/>
</dbReference>
<protein>
    <recommendedName>
        <fullName evidence="7">Serine protease PepD</fullName>
    </recommendedName>
</protein>
<dbReference type="SUPFAM" id="SSF50494">
    <property type="entry name" value="Trypsin-like serine proteases"/>
    <property type="match status" value="1"/>
</dbReference>
<feature type="transmembrane region" description="Helical" evidence="4">
    <location>
        <begin position="48"/>
        <end position="68"/>
    </location>
</feature>
<name>A0A2W2GKF3_9ACTN</name>
<feature type="region of interest" description="Disordered" evidence="3">
    <location>
        <begin position="1"/>
        <end position="43"/>
    </location>
</feature>
<keyword evidence="4" id="KW-0812">Transmembrane</keyword>
<reference evidence="5 6" key="1">
    <citation type="submission" date="2018-01" db="EMBL/GenBank/DDBJ databases">
        <title>Draft genome sequence of Sphaerisporangium sp. 7K107.</title>
        <authorList>
            <person name="Sahin N."/>
            <person name="Saygin H."/>
            <person name="Ay H."/>
        </authorList>
    </citation>
    <scope>NUCLEOTIDE SEQUENCE [LARGE SCALE GENOMIC DNA]</scope>
    <source>
        <strain evidence="5 6">7K107</strain>
    </source>
</reference>
<dbReference type="PANTHER" id="PTHR43343">
    <property type="entry name" value="PEPTIDASE S12"/>
    <property type="match status" value="1"/>
</dbReference>
<dbReference type="AlphaFoldDB" id="A0A2W2GKF3"/>
<dbReference type="EMBL" id="POUA01000070">
    <property type="protein sequence ID" value="PZG49071.1"/>
    <property type="molecule type" value="Genomic_DNA"/>
</dbReference>
<gene>
    <name evidence="5" type="ORF">C1I98_11920</name>
</gene>
<evidence type="ECO:0008006" key="7">
    <source>
        <dbReference type="Google" id="ProtNLM"/>
    </source>
</evidence>
<accession>A0A2W2GKF3</accession>
<proteinExistence type="predicted"/>
<dbReference type="InterPro" id="IPR009003">
    <property type="entry name" value="Peptidase_S1_PA"/>
</dbReference>
<evidence type="ECO:0000256" key="1">
    <source>
        <dbReference type="ARBA" id="ARBA00022670"/>
    </source>
</evidence>
<evidence type="ECO:0000313" key="6">
    <source>
        <dbReference type="Proteomes" id="UP000248544"/>
    </source>
</evidence>
<keyword evidence="4" id="KW-0472">Membrane</keyword>
<sequence>MRDQPDLLGLGSPRGPDFLRTPPGSPTPLGSPPSEAPRSRRGGPPVRVAVVAALVAALVGGAAGVAGVRLNGAAAAPVATPPRSPAGPVASGRAEVAARVLPSVVSVETGRGNGSGFVIDAAGHVLTNEHVVSGRTRVSVVFNDGGRAAARVVGFDAANDLAVLAVDGGRSPAPATLGRSADVAVGDDVLAVGSPLGLAGTVTSGIVSAVNREVPLGEGGGTTTALQTDASINPGNSGGPLANARGEVIGVNTAILSGSGGSIGIGFAIPIDRAAEVAARIIRN</sequence>
<feature type="region of interest" description="Disordered" evidence="3">
    <location>
        <begin position="218"/>
        <end position="239"/>
    </location>
</feature>
<keyword evidence="1" id="KW-0645">Protease</keyword>
<dbReference type="Pfam" id="PF13365">
    <property type="entry name" value="Trypsin_2"/>
    <property type="match status" value="1"/>
</dbReference>
<comment type="caution">
    <text evidence="5">The sequence shown here is derived from an EMBL/GenBank/DDBJ whole genome shotgun (WGS) entry which is preliminary data.</text>
</comment>
<evidence type="ECO:0000256" key="4">
    <source>
        <dbReference type="SAM" id="Phobius"/>
    </source>
</evidence>